<reference evidence="10" key="1">
    <citation type="submission" date="2023-05" db="EMBL/GenBank/DDBJ databases">
        <title>Nepenthes gracilis genome sequencing.</title>
        <authorList>
            <person name="Fukushima K."/>
        </authorList>
    </citation>
    <scope>NUCLEOTIDE SEQUENCE</scope>
    <source>
        <strain evidence="10">SING2019-196</strain>
    </source>
</reference>
<evidence type="ECO:0000256" key="1">
    <source>
        <dbReference type="ARBA" id="ARBA00001971"/>
    </source>
</evidence>
<dbReference type="InterPro" id="IPR001128">
    <property type="entry name" value="Cyt_P450"/>
</dbReference>
<evidence type="ECO:0000256" key="9">
    <source>
        <dbReference type="RuleBase" id="RU000461"/>
    </source>
</evidence>
<dbReference type="PANTHER" id="PTHR47952">
    <property type="entry name" value="TRYPTAMINE 5-HYDROXYLASE"/>
    <property type="match status" value="1"/>
</dbReference>
<feature type="binding site" description="axial binding residue" evidence="8">
    <location>
        <position position="138"/>
    </location>
    <ligand>
        <name>heme</name>
        <dbReference type="ChEBI" id="CHEBI:30413"/>
    </ligand>
    <ligandPart>
        <name>Fe</name>
        <dbReference type="ChEBI" id="CHEBI:18248"/>
    </ligandPart>
</feature>
<dbReference type="GO" id="GO:0020037">
    <property type="term" value="F:heme binding"/>
    <property type="evidence" value="ECO:0007669"/>
    <property type="project" value="InterPro"/>
</dbReference>
<evidence type="ECO:0000256" key="7">
    <source>
        <dbReference type="ARBA" id="ARBA00023033"/>
    </source>
</evidence>
<keyword evidence="5 9" id="KW-0560">Oxidoreductase</keyword>
<evidence type="ECO:0000256" key="4">
    <source>
        <dbReference type="ARBA" id="ARBA00022723"/>
    </source>
</evidence>
<comment type="similarity">
    <text evidence="2 9">Belongs to the cytochrome P450 family.</text>
</comment>
<dbReference type="InterPro" id="IPR036396">
    <property type="entry name" value="Cyt_P450_sf"/>
</dbReference>
<keyword evidence="11" id="KW-1185">Reference proteome</keyword>
<dbReference type="GO" id="GO:0005506">
    <property type="term" value="F:iron ion binding"/>
    <property type="evidence" value="ECO:0007669"/>
    <property type="project" value="InterPro"/>
</dbReference>
<dbReference type="FunFam" id="1.10.630.10:FF:000126">
    <property type="entry name" value="Predicted protein"/>
    <property type="match status" value="1"/>
</dbReference>
<dbReference type="EMBL" id="BSYO01000002">
    <property type="protein sequence ID" value="GMH01228.1"/>
    <property type="molecule type" value="Genomic_DNA"/>
</dbReference>
<evidence type="ECO:0000256" key="8">
    <source>
        <dbReference type="PIRSR" id="PIRSR602401-1"/>
    </source>
</evidence>
<keyword evidence="7 9" id="KW-0503">Monooxygenase</keyword>
<dbReference type="Pfam" id="PF00067">
    <property type="entry name" value="p450"/>
    <property type="match status" value="1"/>
</dbReference>
<evidence type="ECO:0000256" key="6">
    <source>
        <dbReference type="ARBA" id="ARBA00023004"/>
    </source>
</evidence>
<evidence type="ECO:0000256" key="2">
    <source>
        <dbReference type="ARBA" id="ARBA00010617"/>
    </source>
</evidence>
<organism evidence="10 11">
    <name type="scientific">Nepenthes gracilis</name>
    <name type="common">Slender pitcher plant</name>
    <dbReference type="NCBI Taxonomy" id="150966"/>
    <lineage>
        <taxon>Eukaryota</taxon>
        <taxon>Viridiplantae</taxon>
        <taxon>Streptophyta</taxon>
        <taxon>Embryophyta</taxon>
        <taxon>Tracheophyta</taxon>
        <taxon>Spermatophyta</taxon>
        <taxon>Magnoliopsida</taxon>
        <taxon>eudicotyledons</taxon>
        <taxon>Gunneridae</taxon>
        <taxon>Pentapetalae</taxon>
        <taxon>Caryophyllales</taxon>
        <taxon>Nepenthaceae</taxon>
        <taxon>Nepenthes</taxon>
    </lineage>
</organism>
<protein>
    <recommendedName>
        <fullName evidence="12">Cytochrome P450</fullName>
    </recommendedName>
</protein>
<dbReference type="Gene3D" id="1.10.630.10">
    <property type="entry name" value="Cytochrome P450"/>
    <property type="match status" value="1"/>
</dbReference>
<dbReference type="GO" id="GO:0016705">
    <property type="term" value="F:oxidoreductase activity, acting on paired donors, with incorporation or reduction of molecular oxygen"/>
    <property type="evidence" value="ECO:0007669"/>
    <property type="project" value="InterPro"/>
</dbReference>
<keyword evidence="6 8" id="KW-0408">Iron</keyword>
<dbReference type="InterPro" id="IPR002401">
    <property type="entry name" value="Cyt_P450_E_grp-I"/>
</dbReference>
<evidence type="ECO:0000256" key="5">
    <source>
        <dbReference type="ARBA" id="ARBA00023002"/>
    </source>
</evidence>
<comment type="cofactor">
    <cofactor evidence="1 8">
        <name>heme</name>
        <dbReference type="ChEBI" id="CHEBI:30413"/>
    </cofactor>
</comment>
<evidence type="ECO:0000313" key="11">
    <source>
        <dbReference type="Proteomes" id="UP001279734"/>
    </source>
</evidence>
<dbReference type="PRINTS" id="PR00463">
    <property type="entry name" value="EP450I"/>
</dbReference>
<dbReference type="GO" id="GO:0004497">
    <property type="term" value="F:monooxygenase activity"/>
    <property type="evidence" value="ECO:0007669"/>
    <property type="project" value="UniProtKB-KW"/>
</dbReference>
<sequence>MYTTFIVLDWAMTELIMNPRAMRQAQAEVRKIIPKREQVSEKDLHQFYYLKAIIKETFRLHPPSPVLLPRESIQDVTIDEYEIPAKSRVFVNVWEIGRDPKSWESPEEFNPDRFIGCDIDFMGQDFELLPFGAGRRGCPAIALGAVTIELALACLLHRFDWELPLGVRAEDLDLTEVYGISMHKITDLVLVAKPQLHESIC</sequence>
<comment type="caution">
    <text evidence="10">The sequence shown here is derived from an EMBL/GenBank/DDBJ whole genome shotgun (WGS) entry which is preliminary data.</text>
</comment>
<name>A0AAD3XCV5_NEPGR</name>
<dbReference type="PRINTS" id="PR00385">
    <property type="entry name" value="P450"/>
</dbReference>
<dbReference type="PROSITE" id="PS00086">
    <property type="entry name" value="CYTOCHROME_P450"/>
    <property type="match status" value="1"/>
</dbReference>
<dbReference type="SUPFAM" id="SSF48264">
    <property type="entry name" value="Cytochrome P450"/>
    <property type="match status" value="1"/>
</dbReference>
<evidence type="ECO:0000313" key="10">
    <source>
        <dbReference type="EMBL" id="GMH01228.1"/>
    </source>
</evidence>
<evidence type="ECO:0008006" key="12">
    <source>
        <dbReference type="Google" id="ProtNLM"/>
    </source>
</evidence>
<accession>A0AAD3XCV5</accession>
<dbReference type="Proteomes" id="UP001279734">
    <property type="component" value="Unassembled WGS sequence"/>
</dbReference>
<dbReference type="PANTHER" id="PTHR47952:SF3">
    <property type="entry name" value="CYTOCHROME P450 71B3-LIKE"/>
    <property type="match status" value="1"/>
</dbReference>
<dbReference type="AlphaFoldDB" id="A0AAD3XCV5"/>
<proteinExistence type="inferred from homology"/>
<gene>
    <name evidence="10" type="ORF">Nepgr_003067</name>
</gene>
<keyword evidence="4 8" id="KW-0479">Metal-binding</keyword>
<keyword evidence="3 8" id="KW-0349">Heme</keyword>
<evidence type="ECO:0000256" key="3">
    <source>
        <dbReference type="ARBA" id="ARBA00022617"/>
    </source>
</evidence>
<dbReference type="InterPro" id="IPR017972">
    <property type="entry name" value="Cyt_P450_CS"/>
</dbReference>